<accession>A0A7V4KE69</accession>
<protein>
    <recommendedName>
        <fullName evidence="1">VWA-like domain-containing protein</fullName>
    </recommendedName>
</protein>
<dbReference type="Pfam" id="PF09967">
    <property type="entry name" value="DUF2201"/>
    <property type="match status" value="1"/>
</dbReference>
<comment type="caution">
    <text evidence="2">The sequence shown here is derived from an EMBL/GenBank/DDBJ whole genome shotgun (WGS) entry which is preliminary data.</text>
</comment>
<proteinExistence type="predicted"/>
<feature type="domain" description="VWA-like" evidence="1">
    <location>
        <begin position="106"/>
        <end position="216"/>
    </location>
</feature>
<name>A0A7V4KE69_FERPE</name>
<dbReference type="SUPFAM" id="SSF53300">
    <property type="entry name" value="vWA-like"/>
    <property type="match status" value="1"/>
</dbReference>
<evidence type="ECO:0000313" key="2">
    <source>
        <dbReference type="EMBL" id="HGU53526.1"/>
    </source>
</evidence>
<dbReference type="PANTHER" id="PTHR38730">
    <property type="entry name" value="SLL7028 PROTEIN"/>
    <property type="match status" value="1"/>
</dbReference>
<organism evidence="2">
    <name type="scientific">Fervidobacterium pennivorans</name>
    <dbReference type="NCBI Taxonomy" id="93466"/>
    <lineage>
        <taxon>Bacteria</taxon>
        <taxon>Thermotogati</taxon>
        <taxon>Thermotogota</taxon>
        <taxon>Thermotogae</taxon>
        <taxon>Thermotogales</taxon>
        <taxon>Fervidobacteriaceae</taxon>
        <taxon>Fervidobacterium</taxon>
    </lineage>
</organism>
<evidence type="ECO:0000259" key="1">
    <source>
        <dbReference type="Pfam" id="PF09967"/>
    </source>
</evidence>
<dbReference type="AlphaFoldDB" id="A0A7V4KE69"/>
<dbReference type="Gene3D" id="3.40.50.410">
    <property type="entry name" value="von Willebrand factor, type A domain"/>
    <property type="match status" value="1"/>
</dbReference>
<sequence length="238" mass="27682">MRERHLLDRITQQIQESIQRRYELDETFRYNDGLLSRLRGFEKVTSLFQIKAENSNDEDSIDWKKYISDELSKASDLSEGVKTNKHRLSKRYGMAPKVSRRMAPKVTVLIDTSGSISDGLLKRFVNEMEGILRKCNIPLVLYFFSTEAQERQKVDKKGKLLDVKDRGGTNVSAALKQMPREDLEQIDYLIIFTDGFDSFPEAVMKQLDAKKIFIFPKGNYNHNYYKKANEYGKALFID</sequence>
<gene>
    <name evidence="2" type="ORF">ENT78_08430</name>
</gene>
<dbReference type="EMBL" id="DSZZ01000394">
    <property type="protein sequence ID" value="HGU53526.1"/>
    <property type="molecule type" value="Genomic_DNA"/>
</dbReference>
<dbReference type="PANTHER" id="PTHR38730:SF1">
    <property type="entry name" value="SLL7028 PROTEIN"/>
    <property type="match status" value="1"/>
</dbReference>
<dbReference type="InterPro" id="IPR018698">
    <property type="entry name" value="VWA-like_dom"/>
</dbReference>
<dbReference type="InterPro" id="IPR036465">
    <property type="entry name" value="vWFA_dom_sf"/>
</dbReference>
<reference evidence="2" key="1">
    <citation type="journal article" date="2020" name="mSystems">
        <title>Genome- and Community-Level Interaction Insights into Carbon Utilization and Element Cycling Functions of Hydrothermarchaeota in Hydrothermal Sediment.</title>
        <authorList>
            <person name="Zhou Z."/>
            <person name="Liu Y."/>
            <person name="Xu W."/>
            <person name="Pan J."/>
            <person name="Luo Z.H."/>
            <person name="Li M."/>
        </authorList>
    </citation>
    <scope>NUCLEOTIDE SEQUENCE [LARGE SCALE GENOMIC DNA]</scope>
    <source>
        <strain evidence="2">SpSt-61</strain>
    </source>
</reference>